<protein>
    <submittedName>
        <fullName evidence="2">DUF885 domain-containing protein</fullName>
    </submittedName>
</protein>
<keyword evidence="3" id="KW-1185">Reference proteome</keyword>
<evidence type="ECO:0000313" key="2">
    <source>
        <dbReference type="EMBL" id="TQV86099.1"/>
    </source>
</evidence>
<dbReference type="PANTHER" id="PTHR33361">
    <property type="entry name" value="GLR0591 PROTEIN"/>
    <property type="match status" value="1"/>
</dbReference>
<keyword evidence="1" id="KW-0732">Signal</keyword>
<dbReference type="RefSeq" id="WP_142902251.1">
    <property type="nucleotide sequence ID" value="NZ_ML660087.1"/>
</dbReference>
<dbReference type="Pfam" id="PF05960">
    <property type="entry name" value="DUF885"/>
    <property type="match status" value="1"/>
</dbReference>
<dbReference type="PANTHER" id="PTHR33361:SF16">
    <property type="entry name" value="DUF885 DOMAIN-CONTAINING PROTEIN"/>
    <property type="match status" value="1"/>
</dbReference>
<accession>A0A545U9I3</accession>
<dbReference type="InterPro" id="IPR010281">
    <property type="entry name" value="DUF885"/>
</dbReference>
<comment type="caution">
    <text evidence="2">The sequence shown here is derived from an EMBL/GenBank/DDBJ whole genome shotgun (WGS) entry which is preliminary data.</text>
</comment>
<proteinExistence type="predicted"/>
<feature type="signal peptide" evidence="1">
    <location>
        <begin position="1"/>
        <end position="19"/>
    </location>
</feature>
<reference evidence="2 3" key="1">
    <citation type="submission" date="2019-06" db="EMBL/GenBank/DDBJ databases">
        <title>Whole genome sequence for Cellvibrionaceae sp. R142.</title>
        <authorList>
            <person name="Wang G."/>
        </authorList>
    </citation>
    <scope>NUCLEOTIDE SEQUENCE [LARGE SCALE GENOMIC DNA]</scope>
    <source>
        <strain evidence="2 3">R142</strain>
    </source>
</reference>
<name>A0A545U9I3_9GAMM</name>
<organism evidence="2 3">
    <name type="scientific">Exilibacterium tricleocarpae</name>
    <dbReference type="NCBI Taxonomy" id="2591008"/>
    <lineage>
        <taxon>Bacteria</taxon>
        <taxon>Pseudomonadati</taxon>
        <taxon>Pseudomonadota</taxon>
        <taxon>Gammaproteobacteria</taxon>
        <taxon>Cellvibrionales</taxon>
        <taxon>Cellvibrionaceae</taxon>
        <taxon>Exilibacterium</taxon>
    </lineage>
</organism>
<sequence>MTRLTALLCIVAIAAVFTACSTSEPSRQEDESARANALFETFFEEDLARSPMRQTYLGIKTDYDKWDNISDAFEAMSHALRRDQLARLSRLNPENMDAATALSFRLQRQVLEDAIADYRWRHHNYPVNQMFGIHTTAPSLLINQHHIDNRQDAEAYITRLAGIAVLFDQLIDGLRARAEKGIVMPKFVFPYAIEASNNIITGAPFGAGDDSVLYADFKRKIGALQLTYAQREALLTDASTALRQHVKPAYEKLIRYLVELEQQADTRDGAWKFPEGEAFYNNALARTTTTSFSAAEIHIVGLEEVARIHSEMRDIMKQVNFAGDLAAFFTFMRTDPQFYYPEDEASKEAYLAAATAIIDNMESRLDELFLTRPKAALKVQRVEAFREKSAGKAFYQRPSMDGSRPGLYYANLYRMSNMPTYQMEALAYHEGIPGHHMQIAIAQELEGIPQFRKFGGYTAYVEGWGLYSEWIPKQMGLYQDPYSDFGRLAMELWRACRLVVDTGIHAKQWTRQQAIDYLKANTPNPEGDIVNAIERYIVIPSQATAYKIGMLKIQQLRATSEQALGKRFDIRQFHDVVLRNGPVPLNVLEDLVDRWVQETKRG</sequence>
<dbReference type="PROSITE" id="PS51257">
    <property type="entry name" value="PROKAR_LIPOPROTEIN"/>
    <property type="match status" value="1"/>
</dbReference>
<evidence type="ECO:0000256" key="1">
    <source>
        <dbReference type="SAM" id="SignalP"/>
    </source>
</evidence>
<dbReference type="EMBL" id="VHSG01000002">
    <property type="protein sequence ID" value="TQV86099.1"/>
    <property type="molecule type" value="Genomic_DNA"/>
</dbReference>
<gene>
    <name evidence="2" type="ORF">FKG94_00635</name>
</gene>
<dbReference type="Proteomes" id="UP000319732">
    <property type="component" value="Unassembled WGS sequence"/>
</dbReference>
<dbReference type="OrthoDB" id="9769898at2"/>
<feature type="chain" id="PRO_5021949411" evidence="1">
    <location>
        <begin position="20"/>
        <end position="602"/>
    </location>
</feature>
<dbReference type="AlphaFoldDB" id="A0A545U9I3"/>
<evidence type="ECO:0000313" key="3">
    <source>
        <dbReference type="Proteomes" id="UP000319732"/>
    </source>
</evidence>